<name>A0A6I6AC87_9PLAN</name>
<dbReference type="InterPro" id="IPR041229">
    <property type="entry name" value="HEPN_Apea"/>
</dbReference>
<dbReference type="Proteomes" id="UP000427281">
    <property type="component" value="Chromosome"/>
</dbReference>
<evidence type="ECO:0000313" key="4">
    <source>
        <dbReference type="Proteomes" id="UP000427281"/>
    </source>
</evidence>
<feature type="domain" description="Apea-like HEPN" evidence="1">
    <location>
        <begin position="339"/>
        <end position="492"/>
    </location>
</feature>
<keyword evidence="4" id="KW-1185">Reference proteome</keyword>
<dbReference type="KEGG" id="gim:F1728_10075"/>
<dbReference type="RefSeq" id="WP_155363997.1">
    <property type="nucleotide sequence ID" value="NZ_CP043930.1"/>
</dbReference>
<feature type="domain" description="ApeA N-terminal" evidence="2">
    <location>
        <begin position="16"/>
        <end position="309"/>
    </location>
</feature>
<dbReference type="Pfam" id="PF18739">
    <property type="entry name" value="HEPN_Apea"/>
    <property type="match status" value="1"/>
</dbReference>
<gene>
    <name evidence="3" type="ORF">F1728_10075</name>
</gene>
<protein>
    <submittedName>
        <fullName evidence="3">Uncharacterized protein</fullName>
    </submittedName>
</protein>
<proteinExistence type="predicted"/>
<evidence type="ECO:0000259" key="2">
    <source>
        <dbReference type="Pfam" id="PF18862"/>
    </source>
</evidence>
<dbReference type="Pfam" id="PF18862">
    <property type="entry name" value="ApeA_NTD1"/>
    <property type="match status" value="1"/>
</dbReference>
<evidence type="ECO:0000259" key="1">
    <source>
        <dbReference type="Pfam" id="PF18739"/>
    </source>
</evidence>
<organism evidence="3 4">
    <name type="scientific">Gimesia benthica</name>
    <dbReference type="NCBI Taxonomy" id="2608982"/>
    <lineage>
        <taxon>Bacteria</taxon>
        <taxon>Pseudomonadati</taxon>
        <taxon>Planctomycetota</taxon>
        <taxon>Planctomycetia</taxon>
        <taxon>Planctomycetales</taxon>
        <taxon>Planctomycetaceae</taxon>
        <taxon>Gimesia</taxon>
    </lineage>
</organism>
<evidence type="ECO:0000313" key="3">
    <source>
        <dbReference type="EMBL" id="QGQ22995.1"/>
    </source>
</evidence>
<dbReference type="EMBL" id="CP043930">
    <property type="protein sequence ID" value="QGQ22995.1"/>
    <property type="molecule type" value="Genomic_DNA"/>
</dbReference>
<dbReference type="AlphaFoldDB" id="A0A6I6AC87"/>
<sequence>MAELKDVKSVFEDIKVEGEWWLPETPQKTIRGTLIGKEAEDFVLNTEDSLEDFSLSNIPFNTLSNADTKYDLIILGSSRRGQIYTLVSCFLFAHKYNYNRASGVQTNDYSYAVNRIIEGAHLSTYEELCFDKIKFGISNFEDWHGLNAFKAKHDHENNIIDFRYSRPDIITIIDNENITAEIEYIYKPPSVEYAQKAGTISHSARIVIRTKKTKLPLEDFKNTGQTSLNDHLLNIEKFIQFAVQKEVYSYDLQVYKNEMRNPVDSNYEYPLKFFRMIRPRSDITPIHFTKMLFAWKAVADDPQKYFQAWSDTLEDIDMPIWLYFSSFDKKAYADQRFMQLVQALEGYHRIRFSDQSIPSEEHISCVKKIVKLCTEIKSCADIGAQRNGERRGLGKWINGKLKYSHEPSLADRLRQLFTKNIELAKWLTNESKTKPKTMNKFAELVASRRNEYAHCLGDAGEEFTHARRTQTIILMRLIFAIILLEETGFSGDKIDQIIRGYLESDQLKKSLTNEPLK</sequence>
<dbReference type="InterPro" id="IPR041223">
    <property type="entry name" value="ApeA_NTD"/>
</dbReference>
<accession>A0A6I6AC87</accession>
<reference evidence="3 4" key="1">
    <citation type="submission" date="2019-09" db="EMBL/GenBank/DDBJ databases">
        <title>Gimesia benthica sp. nov., a novel bacterium isolated from deep-sea water of the Northwest Indian Ocean.</title>
        <authorList>
            <person name="Dai X."/>
        </authorList>
    </citation>
    <scope>NUCLEOTIDE SEQUENCE [LARGE SCALE GENOMIC DNA]</scope>
    <source>
        <strain evidence="3 4">E7</strain>
    </source>
</reference>